<comment type="subcellular location">
    <subcellularLocation>
        <location evidence="1">Cell envelope</location>
    </subcellularLocation>
</comment>
<comment type="caution">
    <text evidence="16">The sequence shown here is derived from an EMBL/GenBank/DDBJ whole genome shotgun (WGS) entry which is preliminary data.</text>
</comment>
<dbReference type="InterPro" id="IPR006311">
    <property type="entry name" value="TAT_signal"/>
</dbReference>
<name>A0ABW2F686_9BACL</name>
<keyword evidence="5" id="KW-0732">Signal</keyword>
<dbReference type="RefSeq" id="WP_378051105.1">
    <property type="nucleotide sequence ID" value="NZ_JBHMDN010000033.1"/>
</dbReference>
<comment type="similarity">
    <text evidence="9 13">Belongs to the DyP-type peroxidase family.</text>
</comment>
<dbReference type="EC" id="1.11.1.-" evidence="13"/>
<evidence type="ECO:0000256" key="4">
    <source>
        <dbReference type="ARBA" id="ARBA00022723"/>
    </source>
</evidence>
<dbReference type="InterPro" id="IPR006313">
    <property type="entry name" value="EfeB/EfeN"/>
</dbReference>
<dbReference type="Pfam" id="PF20628">
    <property type="entry name" value="Dyp_perox_C"/>
    <property type="match status" value="1"/>
</dbReference>
<comment type="cofactor">
    <cofactor evidence="13">
        <name>heme b</name>
        <dbReference type="ChEBI" id="CHEBI:60344"/>
    </cofactor>
    <text evidence="13">Binds 1 heme b (iron(II)-protoporphyrin IX) group non-covalently per subunit.</text>
</comment>
<evidence type="ECO:0000256" key="11">
    <source>
        <dbReference type="ARBA" id="ARBA00033775"/>
    </source>
</evidence>
<evidence type="ECO:0000256" key="9">
    <source>
        <dbReference type="ARBA" id="ARBA00025737"/>
    </source>
</evidence>
<dbReference type="InterPro" id="IPR048328">
    <property type="entry name" value="Dyp_perox_C"/>
</dbReference>
<keyword evidence="6 13" id="KW-0560">Oxidoreductase</keyword>
<evidence type="ECO:0000256" key="1">
    <source>
        <dbReference type="ARBA" id="ARBA00004196"/>
    </source>
</evidence>
<dbReference type="InterPro" id="IPR006314">
    <property type="entry name" value="Dyp_peroxidase"/>
</dbReference>
<evidence type="ECO:0000256" key="10">
    <source>
        <dbReference type="ARBA" id="ARBA00033771"/>
    </source>
</evidence>
<keyword evidence="17" id="KW-1185">Reference proteome</keyword>
<evidence type="ECO:0000256" key="3">
    <source>
        <dbReference type="ARBA" id="ARBA00022617"/>
    </source>
</evidence>
<organism evidence="16 17">
    <name type="scientific">Cohnella cellulosilytica</name>
    <dbReference type="NCBI Taxonomy" id="986710"/>
    <lineage>
        <taxon>Bacteria</taxon>
        <taxon>Bacillati</taxon>
        <taxon>Bacillota</taxon>
        <taxon>Bacilli</taxon>
        <taxon>Bacillales</taxon>
        <taxon>Paenibacillaceae</taxon>
        <taxon>Cohnella</taxon>
    </lineage>
</organism>
<evidence type="ECO:0000259" key="14">
    <source>
        <dbReference type="Pfam" id="PF04261"/>
    </source>
</evidence>
<feature type="domain" description="Dyp-type peroxidase C-terminal" evidence="15">
    <location>
        <begin position="234"/>
        <end position="405"/>
    </location>
</feature>
<sequence>MERDKKQQGMSRREFLKLSASLGAGIAIGASGMKAIEHAVRSDAPAATGAGTGVDPEAADERIPLYGEHQAGIVTPQQTYMYLASFRITAADRAAVIRLFRDWTRFADLAAAGGEMKSGGNPQLPPSDTGETLDLPAAKLTATFGFGPSLFLQDGKDRYGLASKLPRYLQDIPRMPRDNLDPLLCGGDVCVQVCAEDQQVAFHAIRNFIRLSTGSAAVNWLQEGFISGGSGGQTPRNLFGFKDGTANRLHETPAGYDSVVWAGDGEPDWMKGGTYMAYRKVRMLLEVWDRSSLADQEDTFGRHKESGAAYGRQGEFDEVDPSRLPDRSHVRLAKETNQLIHRRGYSYTDGVDPRTGNVNAGLLFVSYQRNPEAQLLPMLKLMQSRDALNEYAVHIASGLFACPGGLREGRYIGQSLLES</sequence>
<evidence type="ECO:0000313" key="17">
    <source>
        <dbReference type="Proteomes" id="UP001596378"/>
    </source>
</evidence>
<accession>A0ABW2F686</accession>
<dbReference type="Pfam" id="PF04261">
    <property type="entry name" value="Dyp_perox_N"/>
    <property type="match status" value="1"/>
</dbReference>
<feature type="domain" description="Dyp-type peroxidase N-terminal" evidence="14">
    <location>
        <begin position="70"/>
        <end position="225"/>
    </location>
</feature>
<evidence type="ECO:0000259" key="15">
    <source>
        <dbReference type="Pfam" id="PF20628"/>
    </source>
</evidence>
<dbReference type="NCBIfam" id="TIGR01412">
    <property type="entry name" value="tat_substr_1"/>
    <property type="match status" value="1"/>
</dbReference>
<protein>
    <recommendedName>
        <fullName evidence="10 13">Deferrochelatase</fullName>
        <ecNumber evidence="13">1.11.1.-</ecNumber>
    </recommendedName>
    <alternativeName>
        <fullName evidence="11 13">Peroxidase EfeB</fullName>
    </alternativeName>
</protein>
<evidence type="ECO:0000256" key="2">
    <source>
        <dbReference type="ARBA" id="ARBA00022559"/>
    </source>
</evidence>
<evidence type="ECO:0000313" key="16">
    <source>
        <dbReference type="EMBL" id="MFC7147559.1"/>
    </source>
</evidence>
<comment type="catalytic activity">
    <reaction evidence="12">
        <text>heme b + 2 H(+) = protoporphyrin IX + Fe(2+)</text>
        <dbReference type="Rhea" id="RHEA:22584"/>
        <dbReference type="ChEBI" id="CHEBI:15378"/>
        <dbReference type="ChEBI" id="CHEBI:29033"/>
        <dbReference type="ChEBI" id="CHEBI:57306"/>
        <dbReference type="ChEBI" id="CHEBI:60344"/>
        <dbReference type="EC" id="4.98.1.1"/>
    </reaction>
    <physiologicalReaction direction="left-to-right" evidence="12">
        <dbReference type="Rhea" id="RHEA:22585"/>
    </physiologicalReaction>
</comment>
<keyword evidence="8" id="KW-0456">Lyase</keyword>
<dbReference type="PROSITE" id="PS51404">
    <property type="entry name" value="DYP_PEROXIDASE"/>
    <property type="match status" value="1"/>
</dbReference>
<evidence type="ECO:0000256" key="8">
    <source>
        <dbReference type="ARBA" id="ARBA00023239"/>
    </source>
</evidence>
<dbReference type="PANTHER" id="PTHR30521">
    <property type="entry name" value="DEFERROCHELATASE/PEROXIDASE"/>
    <property type="match status" value="1"/>
</dbReference>
<evidence type="ECO:0000256" key="7">
    <source>
        <dbReference type="ARBA" id="ARBA00023004"/>
    </source>
</evidence>
<evidence type="ECO:0000256" key="6">
    <source>
        <dbReference type="ARBA" id="ARBA00023002"/>
    </source>
</evidence>
<gene>
    <name evidence="16" type="primary">efeB</name>
    <name evidence="16" type="ORF">ACFQMJ_03335</name>
</gene>
<evidence type="ECO:0000256" key="12">
    <source>
        <dbReference type="ARBA" id="ARBA00048856"/>
    </source>
</evidence>
<evidence type="ECO:0000256" key="5">
    <source>
        <dbReference type="ARBA" id="ARBA00022729"/>
    </source>
</evidence>
<dbReference type="InterPro" id="IPR011008">
    <property type="entry name" value="Dimeric_a/b-barrel"/>
</dbReference>
<dbReference type="InterPro" id="IPR048327">
    <property type="entry name" value="Dyp_perox_N"/>
</dbReference>
<keyword evidence="4 13" id="KW-0479">Metal-binding</keyword>
<dbReference type="NCBIfam" id="TIGR01409">
    <property type="entry name" value="TAT_signal_seq"/>
    <property type="match status" value="1"/>
</dbReference>
<proteinExistence type="inferred from homology"/>
<reference evidence="17" key="1">
    <citation type="journal article" date="2019" name="Int. J. Syst. Evol. Microbiol.">
        <title>The Global Catalogue of Microorganisms (GCM) 10K type strain sequencing project: providing services to taxonomists for standard genome sequencing and annotation.</title>
        <authorList>
            <consortium name="The Broad Institute Genomics Platform"/>
            <consortium name="The Broad Institute Genome Sequencing Center for Infectious Disease"/>
            <person name="Wu L."/>
            <person name="Ma J."/>
        </authorList>
    </citation>
    <scope>NUCLEOTIDE SEQUENCE [LARGE SCALE GENOMIC DNA]</scope>
    <source>
        <strain evidence="17">KCTC 12907</strain>
    </source>
</reference>
<dbReference type="PROSITE" id="PS51318">
    <property type="entry name" value="TAT"/>
    <property type="match status" value="1"/>
</dbReference>
<dbReference type="Proteomes" id="UP001596378">
    <property type="component" value="Unassembled WGS sequence"/>
</dbReference>
<dbReference type="NCBIfam" id="TIGR01413">
    <property type="entry name" value="Dyp_perox_fam"/>
    <property type="match status" value="1"/>
</dbReference>
<dbReference type="EMBL" id="JBHTAI010000002">
    <property type="protein sequence ID" value="MFC7147559.1"/>
    <property type="molecule type" value="Genomic_DNA"/>
</dbReference>
<dbReference type="SUPFAM" id="SSF54909">
    <property type="entry name" value="Dimeric alpha+beta barrel"/>
    <property type="match status" value="1"/>
</dbReference>
<keyword evidence="7 13" id="KW-0408">Iron</keyword>
<dbReference type="InterPro" id="IPR019546">
    <property type="entry name" value="TAT_signal_bac_arc"/>
</dbReference>
<dbReference type="PANTHER" id="PTHR30521:SF4">
    <property type="entry name" value="DEFERROCHELATASE"/>
    <property type="match status" value="1"/>
</dbReference>
<comment type="function">
    <text evidence="13">Involved in the recovery of exogenous heme iron. Extracts iron from heme while preserving the protoporphyrin ring intact.</text>
</comment>
<evidence type="ECO:0000256" key="13">
    <source>
        <dbReference type="RuleBase" id="RU365017"/>
    </source>
</evidence>
<keyword evidence="2 13" id="KW-0575">Peroxidase</keyword>
<keyword evidence="3 13" id="KW-0349">Heme</keyword>